<evidence type="ECO:0000256" key="1">
    <source>
        <dbReference type="SAM" id="Phobius"/>
    </source>
</evidence>
<dbReference type="Proteomes" id="UP000015104">
    <property type="component" value="Unassembled WGS sequence"/>
</dbReference>
<dbReference type="EMBL" id="CAEY01001362">
    <property type="status" value="NOT_ANNOTATED_CDS"/>
    <property type="molecule type" value="Genomic_DNA"/>
</dbReference>
<keyword evidence="1" id="KW-0812">Transmembrane</keyword>
<keyword evidence="3" id="KW-1185">Reference proteome</keyword>
<dbReference type="HOGENOM" id="CLU_722260_0_0_1"/>
<reference evidence="2" key="2">
    <citation type="submission" date="2015-06" db="UniProtKB">
        <authorList>
            <consortium name="EnsemblMetazoa"/>
        </authorList>
    </citation>
    <scope>IDENTIFICATION</scope>
</reference>
<protein>
    <submittedName>
        <fullName evidence="2">Uncharacterized protein</fullName>
    </submittedName>
</protein>
<keyword evidence="1" id="KW-1133">Transmembrane helix</keyword>
<sequence length="405" mass="46918">MKQSTQRNVLKRIRQSLIFTNDQLIPFVICFIGTVIEITDLLTIYFTFQTMTSVEVYSPDNVILPAISICHKYDLDEDLIREKIPRFNGSFELNKEDIRFNLTINELNEVTSKPKDFIHSCKVANTSFTNDKPDFVDCFQVEPVQINLDAHRKCFTLFFGEQSSFTYSRVLFTDIFIVKLQLNTTVTNHPYFQMIVHDHDQEVTSNRGSPETVLLDTHRFSDFVLTYYTEQIIAMGKPYSNCIDYFALYGQTKHDLIKKCIFNSIYEDYGALDDEILVRLPLEHNDTNFIRGVRTSRYRSACERNHTELECTTKSFQLILLRSLQGAEKAPGGGIISIELGYPIGMQTTVTMVPKQDRVEYFCYMASMINLWLEISVVGVVSFTFKKVRQMAMKLIVIVRKKIDQ</sequence>
<dbReference type="AlphaFoldDB" id="T1K2G9"/>
<organism evidence="2 3">
    <name type="scientific">Tetranychus urticae</name>
    <name type="common">Two-spotted spider mite</name>
    <dbReference type="NCBI Taxonomy" id="32264"/>
    <lineage>
        <taxon>Eukaryota</taxon>
        <taxon>Metazoa</taxon>
        <taxon>Ecdysozoa</taxon>
        <taxon>Arthropoda</taxon>
        <taxon>Chelicerata</taxon>
        <taxon>Arachnida</taxon>
        <taxon>Acari</taxon>
        <taxon>Acariformes</taxon>
        <taxon>Trombidiformes</taxon>
        <taxon>Prostigmata</taxon>
        <taxon>Eleutherengona</taxon>
        <taxon>Raphignathae</taxon>
        <taxon>Tetranychoidea</taxon>
        <taxon>Tetranychidae</taxon>
        <taxon>Tetranychus</taxon>
    </lineage>
</organism>
<keyword evidence="1" id="KW-0472">Membrane</keyword>
<name>T1K2G9_TETUR</name>
<reference evidence="3" key="1">
    <citation type="submission" date="2011-08" db="EMBL/GenBank/DDBJ databases">
        <authorList>
            <person name="Rombauts S."/>
        </authorList>
    </citation>
    <scope>NUCLEOTIDE SEQUENCE</scope>
    <source>
        <strain evidence="3">London</strain>
    </source>
</reference>
<evidence type="ECO:0000313" key="3">
    <source>
        <dbReference type="Proteomes" id="UP000015104"/>
    </source>
</evidence>
<feature type="transmembrane region" description="Helical" evidence="1">
    <location>
        <begin position="24"/>
        <end position="48"/>
    </location>
</feature>
<feature type="transmembrane region" description="Helical" evidence="1">
    <location>
        <begin position="364"/>
        <end position="385"/>
    </location>
</feature>
<accession>T1K2G9</accession>
<evidence type="ECO:0000313" key="2">
    <source>
        <dbReference type="EnsemblMetazoa" id="tetur04g04980.1"/>
    </source>
</evidence>
<dbReference type="EnsemblMetazoa" id="tetur04g04980.1">
    <property type="protein sequence ID" value="tetur04g04980.1"/>
    <property type="gene ID" value="tetur04g04980"/>
</dbReference>
<proteinExistence type="predicted"/>